<dbReference type="InterPro" id="IPR036097">
    <property type="entry name" value="HisK_dim/P_sf"/>
</dbReference>
<evidence type="ECO:0000256" key="8">
    <source>
        <dbReference type="ARBA" id="ARBA00022679"/>
    </source>
</evidence>
<dbReference type="SUPFAM" id="SSF47226">
    <property type="entry name" value="Histidine-containing phosphotransfer domain, HPT domain"/>
    <property type="match status" value="1"/>
</dbReference>
<organism evidence="18 19">
    <name type="scientific">Ohessyouella blattaphilus</name>
    <dbReference type="NCBI Taxonomy" id="2949333"/>
    <lineage>
        <taxon>Bacteria</taxon>
        <taxon>Bacillati</taxon>
        <taxon>Bacillota</taxon>
        <taxon>Clostridia</taxon>
        <taxon>Lachnospirales</taxon>
        <taxon>Lachnospiraceae</taxon>
        <taxon>Ohessyouella</taxon>
    </lineage>
</organism>
<dbReference type="Pfam" id="PF02518">
    <property type="entry name" value="HATPase_c"/>
    <property type="match status" value="1"/>
</dbReference>
<evidence type="ECO:0000256" key="11">
    <source>
        <dbReference type="ARBA" id="ARBA00022840"/>
    </source>
</evidence>
<dbReference type="Pfam" id="PF01627">
    <property type="entry name" value="Hpt"/>
    <property type="match status" value="1"/>
</dbReference>
<dbReference type="RefSeq" id="WP_262068015.1">
    <property type="nucleotide sequence ID" value="NZ_JAMXOC010000002.1"/>
</dbReference>
<feature type="domain" description="Histidine kinase" evidence="15">
    <location>
        <begin position="315"/>
        <end position="520"/>
    </location>
</feature>
<keyword evidence="19" id="KW-1185">Reference proteome</keyword>
<dbReference type="PANTHER" id="PTHR43395">
    <property type="entry name" value="SENSOR HISTIDINE KINASE CHEA"/>
    <property type="match status" value="1"/>
</dbReference>
<dbReference type="SUPFAM" id="SSF50341">
    <property type="entry name" value="CheW-like"/>
    <property type="match status" value="1"/>
</dbReference>
<dbReference type="InterPro" id="IPR004358">
    <property type="entry name" value="Sig_transdc_His_kin-like_C"/>
</dbReference>
<evidence type="ECO:0000256" key="10">
    <source>
        <dbReference type="ARBA" id="ARBA00022777"/>
    </source>
</evidence>
<evidence type="ECO:0000313" key="18">
    <source>
        <dbReference type="EMBL" id="MCP1109108.1"/>
    </source>
</evidence>
<dbReference type="Gene3D" id="1.10.287.560">
    <property type="entry name" value="Histidine kinase CheA-like, homodimeric domain"/>
    <property type="match status" value="1"/>
</dbReference>
<keyword evidence="7 14" id="KW-0597">Phosphoprotein</keyword>
<dbReference type="InterPro" id="IPR010808">
    <property type="entry name" value="CheA_P2-bd"/>
</dbReference>
<name>A0ABT1EEP0_9FIRM</name>
<dbReference type="SUPFAM" id="SSF55052">
    <property type="entry name" value="CheY-binding domain of CheA"/>
    <property type="match status" value="1"/>
</dbReference>
<dbReference type="InterPro" id="IPR008207">
    <property type="entry name" value="Sig_transdc_His_kin_Hpt_dom"/>
</dbReference>
<dbReference type="InterPro" id="IPR036890">
    <property type="entry name" value="HATPase_C_sf"/>
</dbReference>
<keyword evidence="10" id="KW-0418">Kinase</keyword>
<dbReference type="InterPro" id="IPR035891">
    <property type="entry name" value="CheY-binding_CheA"/>
</dbReference>
<keyword evidence="12" id="KW-0902">Two-component regulatory system</keyword>
<dbReference type="Gene3D" id="2.30.30.40">
    <property type="entry name" value="SH3 Domains"/>
    <property type="match status" value="1"/>
</dbReference>
<sequence length="671" mass="74129">MDNVNDTLLEAYLFETDSLLAELDDLLISAEQEGTFSVDETNQIFRNMHTIKGSSAMLEYHSLMEIAHHIEDLFFYIRENGMDSLSGKQRNQLFELMFDSMDTLRLEYEKVKADLPLSQDTDGLTLKINTFIKKLKGEALPTKTEVDTIDDKHSYQVLINFDTDCGMENLRAFMLVSALEGEGLAFTYSPKDVETNAASSETIIDQGFKLFFDSESLAKEAIETIKNSGSIRSYELIQPKLAAITEDEPSVTAEVNEAKPEKAIPKANIKQDLINVSLNKLDKLIAVVGEIVITESMVVAIPERLGLKDDSFLKSARQLRKLTDELQDIAMSLRMVPVSGVFQRMNRIVRDMNKSLGKNVKLTLIGSDTEVDKTIVDGISDPLMHIVRNAIDHGIESPEARLQAGKEEQPEVTLSASHTGSEVIITVTDNGQGMDTEAILKKAEKNGLLTKPADAYSKKEILSLLMLPGFSTNHEVTEYSGRGVGLDVVKKNVESIGGTVIITSEQGQGSTTTLKIPLTLAIVDGMDVSVGKEIFTLPIANIKQSFKATNTDVIRDAKGQEIIKYLNDFFPVVRLRDLLQLENGVTDMEDGILIWVESGEHSYCLFVDNLIGEQQVVVKPLPTYLNNFRIKDYGISGCTILGDGSISIILDVGGIYSAFTGDQNTRNISEV</sequence>
<dbReference type="SMART" id="SM00260">
    <property type="entry name" value="CheW"/>
    <property type="match status" value="1"/>
</dbReference>
<dbReference type="EMBL" id="JAMZFV010000002">
    <property type="protein sequence ID" value="MCP1109108.1"/>
    <property type="molecule type" value="Genomic_DNA"/>
</dbReference>
<dbReference type="InterPro" id="IPR002545">
    <property type="entry name" value="CheW-lke_dom"/>
</dbReference>
<evidence type="ECO:0000256" key="4">
    <source>
        <dbReference type="ARBA" id="ARBA00021495"/>
    </source>
</evidence>
<comment type="subcellular location">
    <subcellularLocation>
        <location evidence="2">Cytoplasm</location>
    </subcellularLocation>
</comment>
<dbReference type="PRINTS" id="PR00344">
    <property type="entry name" value="BCTRLSENSOR"/>
</dbReference>
<dbReference type="SMART" id="SM01231">
    <property type="entry name" value="H-kinase_dim"/>
    <property type="match status" value="1"/>
</dbReference>
<evidence type="ECO:0000256" key="3">
    <source>
        <dbReference type="ARBA" id="ARBA00012438"/>
    </source>
</evidence>
<dbReference type="PROSITE" id="PS50894">
    <property type="entry name" value="HPT"/>
    <property type="match status" value="1"/>
</dbReference>
<evidence type="ECO:0000259" key="16">
    <source>
        <dbReference type="PROSITE" id="PS50851"/>
    </source>
</evidence>
<feature type="domain" description="HPt" evidence="17">
    <location>
        <begin position="1"/>
        <end position="111"/>
    </location>
</feature>
<evidence type="ECO:0000256" key="6">
    <source>
        <dbReference type="ARBA" id="ARBA00022500"/>
    </source>
</evidence>
<accession>A0ABT1EEP0</accession>
<evidence type="ECO:0000256" key="2">
    <source>
        <dbReference type="ARBA" id="ARBA00004496"/>
    </source>
</evidence>
<dbReference type="Proteomes" id="UP001523565">
    <property type="component" value="Unassembled WGS sequence"/>
</dbReference>
<evidence type="ECO:0000256" key="13">
    <source>
        <dbReference type="ARBA" id="ARBA00035100"/>
    </source>
</evidence>
<dbReference type="InterPro" id="IPR037006">
    <property type="entry name" value="CheA-like_homodim_sf"/>
</dbReference>
<evidence type="ECO:0000256" key="5">
    <source>
        <dbReference type="ARBA" id="ARBA00022490"/>
    </source>
</evidence>
<evidence type="ECO:0000256" key="9">
    <source>
        <dbReference type="ARBA" id="ARBA00022741"/>
    </source>
</evidence>
<feature type="domain" description="CheW-like" evidence="16">
    <location>
        <begin position="522"/>
        <end position="661"/>
    </location>
</feature>
<dbReference type="Gene3D" id="3.30.565.10">
    <property type="entry name" value="Histidine kinase-like ATPase, C-terminal domain"/>
    <property type="match status" value="1"/>
</dbReference>
<comment type="function">
    <text evidence="13">Involved in the transmission of sensory signals from the chemoreceptors to the flagellar motors. CheA is autophosphorylated; it can transfer its phosphate group to either CheB or CheY.</text>
</comment>
<keyword evidence="11" id="KW-0067">ATP-binding</keyword>
<evidence type="ECO:0000313" key="19">
    <source>
        <dbReference type="Proteomes" id="UP001523565"/>
    </source>
</evidence>
<dbReference type="InterPro" id="IPR003594">
    <property type="entry name" value="HATPase_dom"/>
</dbReference>
<dbReference type="Gene3D" id="1.20.120.160">
    <property type="entry name" value="HPT domain"/>
    <property type="match status" value="1"/>
</dbReference>
<dbReference type="InterPro" id="IPR004105">
    <property type="entry name" value="CheA-like_dim"/>
</dbReference>
<evidence type="ECO:0000256" key="7">
    <source>
        <dbReference type="ARBA" id="ARBA00022553"/>
    </source>
</evidence>
<keyword evidence="9" id="KW-0547">Nucleotide-binding</keyword>
<dbReference type="InterPro" id="IPR037052">
    <property type="entry name" value="CheA-like_P2_sf"/>
</dbReference>
<evidence type="ECO:0000259" key="17">
    <source>
        <dbReference type="PROSITE" id="PS50894"/>
    </source>
</evidence>
<evidence type="ECO:0000259" key="15">
    <source>
        <dbReference type="PROSITE" id="PS50109"/>
    </source>
</evidence>
<dbReference type="CDD" id="cd16916">
    <property type="entry name" value="HATPase_CheA-like"/>
    <property type="match status" value="1"/>
</dbReference>
<dbReference type="SMART" id="SM00387">
    <property type="entry name" value="HATPase_c"/>
    <property type="match status" value="1"/>
</dbReference>
<dbReference type="Pfam" id="PF07194">
    <property type="entry name" value="P2"/>
    <property type="match status" value="1"/>
</dbReference>
<dbReference type="CDD" id="cd00088">
    <property type="entry name" value="HPT"/>
    <property type="match status" value="1"/>
</dbReference>
<dbReference type="InterPro" id="IPR036641">
    <property type="entry name" value="HPT_dom_sf"/>
</dbReference>
<dbReference type="Pfam" id="PF01584">
    <property type="entry name" value="CheW"/>
    <property type="match status" value="1"/>
</dbReference>
<proteinExistence type="predicted"/>
<comment type="caution">
    <text evidence="18">The sequence shown here is derived from an EMBL/GenBank/DDBJ whole genome shotgun (WGS) entry which is preliminary data.</text>
</comment>
<protein>
    <recommendedName>
        <fullName evidence="4">Chemotaxis protein CheA</fullName>
        <ecNumber evidence="3">2.7.13.3</ecNumber>
    </recommendedName>
</protein>
<dbReference type="SUPFAM" id="SSF47384">
    <property type="entry name" value="Homodimeric domain of signal transducing histidine kinase"/>
    <property type="match status" value="1"/>
</dbReference>
<reference evidence="18 19" key="1">
    <citation type="journal article" date="2022" name="Genome Biol. Evol.">
        <title>Host diet, physiology and behaviors set the stage for Lachnospiraceae cladogenesis.</title>
        <authorList>
            <person name="Vera-Ponce De Leon A."/>
            <person name="Schneider M."/>
            <person name="Jahnes B.C."/>
            <person name="Sadowski V."/>
            <person name="Camuy-Velez L.A."/>
            <person name="Duan J."/>
            <person name="Sabree Z.L."/>
        </authorList>
    </citation>
    <scope>NUCLEOTIDE SEQUENCE [LARGE SCALE GENOMIC DNA]</scope>
    <source>
        <strain evidence="18 19">PAL227</strain>
    </source>
</reference>
<dbReference type="Pfam" id="PF02895">
    <property type="entry name" value="H-kinase_dim"/>
    <property type="match status" value="1"/>
</dbReference>
<dbReference type="PROSITE" id="PS50851">
    <property type="entry name" value="CHEW"/>
    <property type="match status" value="1"/>
</dbReference>
<dbReference type="PANTHER" id="PTHR43395:SF10">
    <property type="entry name" value="CHEMOTAXIS PROTEIN CHEA"/>
    <property type="match status" value="1"/>
</dbReference>
<keyword evidence="8" id="KW-0808">Transferase</keyword>
<gene>
    <name evidence="18" type="ORF">NK118_02475</name>
</gene>
<dbReference type="Gene3D" id="3.30.70.1110">
    <property type="entry name" value="Histidine kinase CheA-like, P2 response regulator-binding domain"/>
    <property type="match status" value="1"/>
</dbReference>
<evidence type="ECO:0000256" key="14">
    <source>
        <dbReference type="PROSITE-ProRule" id="PRU00110"/>
    </source>
</evidence>
<evidence type="ECO:0000256" key="1">
    <source>
        <dbReference type="ARBA" id="ARBA00000085"/>
    </source>
</evidence>
<feature type="modified residue" description="Phosphohistidine" evidence="14">
    <location>
        <position position="49"/>
    </location>
</feature>
<dbReference type="SUPFAM" id="SSF55874">
    <property type="entry name" value="ATPase domain of HSP90 chaperone/DNA topoisomerase II/histidine kinase"/>
    <property type="match status" value="1"/>
</dbReference>
<dbReference type="InterPro" id="IPR005467">
    <property type="entry name" value="His_kinase_dom"/>
</dbReference>
<keyword evidence="6" id="KW-0145">Chemotaxis</keyword>
<dbReference type="InterPro" id="IPR051315">
    <property type="entry name" value="Bact_Chemotaxis_CheA"/>
</dbReference>
<dbReference type="EC" id="2.7.13.3" evidence="3"/>
<dbReference type="PROSITE" id="PS50109">
    <property type="entry name" value="HIS_KIN"/>
    <property type="match status" value="1"/>
</dbReference>
<keyword evidence="5" id="KW-0963">Cytoplasm</keyword>
<dbReference type="InterPro" id="IPR036061">
    <property type="entry name" value="CheW-like_dom_sf"/>
</dbReference>
<evidence type="ECO:0000256" key="12">
    <source>
        <dbReference type="ARBA" id="ARBA00023012"/>
    </source>
</evidence>
<comment type="catalytic activity">
    <reaction evidence="1">
        <text>ATP + protein L-histidine = ADP + protein N-phospho-L-histidine.</text>
        <dbReference type="EC" id="2.7.13.3"/>
    </reaction>
</comment>